<evidence type="ECO:0000256" key="7">
    <source>
        <dbReference type="ARBA" id="ARBA00023136"/>
    </source>
</evidence>
<dbReference type="Pfam" id="PF00146">
    <property type="entry name" value="NADHdh"/>
    <property type="match status" value="1"/>
</dbReference>
<comment type="catalytic activity">
    <reaction evidence="9">
        <text>a ubiquinone + NADH + 5 H(+)(in) = a ubiquinol + NAD(+) + 4 H(+)(out)</text>
        <dbReference type="Rhea" id="RHEA:29091"/>
        <dbReference type="Rhea" id="RHEA-COMP:9565"/>
        <dbReference type="Rhea" id="RHEA-COMP:9566"/>
        <dbReference type="ChEBI" id="CHEBI:15378"/>
        <dbReference type="ChEBI" id="CHEBI:16389"/>
        <dbReference type="ChEBI" id="CHEBI:17976"/>
        <dbReference type="ChEBI" id="CHEBI:57540"/>
        <dbReference type="ChEBI" id="CHEBI:57945"/>
        <dbReference type="EC" id="7.1.1.2"/>
    </reaction>
</comment>
<feature type="transmembrane region" description="Helical" evidence="10">
    <location>
        <begin position="41"/>
        <end position="65"/>
    </location>
</feature>
<evidence type="ECO:0000313" key="11">
    <source>
        <dbReference type="EMBL" id="ADY80399.1"/>
    </source>
</evidence>
<evidence type="ECO:0000256" key="8">
    <source>
        <dbReference type="RuleBase" id="RU000471"/>
    </source>
</evidence>
<feature type="non-terminal residue" evidence="11">
    <location>
        <position position="137"/>
    </location>
</feature>
<dbReference type="PANTHER" id="PTHR11432:SF3">
    <property type="entry name" value="NADH-UBIQUINONE OXIDOREDUCTASE CHAIN 1"/>
    <property type="match status" value="1"/>
</dbReference>
<evidence type="ECO:0000256" key="5">
    <source>
        <dbReference type="ARBA" id="ARBA00022692"/>
    </source>
</evidence>
<feature type="transmembrane region" description="Helical" evidence="10">
    <location>
        <begin position="12"/>
        <end position="35"/>
    </location>
</feature>
<feature type="transmembrane region" description="Helical" evidence="10">
    <location>
        <begin position="86"/>
        <end position="113"/>
    </location>
</feature>
<evidence type="ECO:0000256" key="3">
    <source>
        <dbReference type="ARBA" id="ARBA00021009"/>
    </source>
</evidence>
<evidence type="ECO:0000256" key="4">
    <source>
        <dbReference type="ARBA" id="ARBA00022448"/>
    </source>
</evidence>
<protein>
    <recommendedName>
        <fullName evidence="3 9">NADH-ubiquinone oxidoreductase chain 1</fullName>
        <ecNumber evidence="9">7.1.1.2</ecNumber>
    </recommendedName>
</protein>
<geneLocation type="mitochondrion" evidence="11"/>
<dbReference type="GO" id="GO:0009060">
    <property type="term" value="P:aerobic respiration"/>
    <property type="evidence" value="ECO:0007669"/>
    <property type="project" value="TreeGrafter"/>
</dbReference>
<evidence type="ECO:0000256" key="10">
    <source>
        <dbReference type="SAM" id="Phobius"/>
    </source>
</evidence>
<comment type="subcellular location">
    <subcellularLocation>
        <location evidence="1">Membrane</location>
        <topology evidence="1">Multi-pass membrane protein</topology>
    </subcellularLocation>
    <subcellularLocation>
        <location evidence="8">Mitochondrion inner membrane</location>
        <topology evidence="8">Multi-pass membrane protein</topology>
    </subcellularLocation>
</comment>
<dbReference type="InterPro" id="IPR001694">
    <property type="entry name" value="NADH_UbQ_OxRdtase_su1/FPO"/>
</dbReference>
<feature type="transmembrane region" description="Helical" evidence="10">
    <location>
        <begin position="119"/>
        <end position="136"/>
    </location>
</feature>
<evidence type="ECO:0000256" key="6">
    <source>
        <dbReference type="ARBA" id="ARBA00022989"/>
    </source>
</evidence>
<dbReference type="GO" id="GO:0003954">
    <property type="term" value="F:NADH dehydrogenase activity"/>
    <property type="evidence" value="ECO:0007669"/>
    <property type="project" value="TreeGrafter"/>
</dbReference>
<keyword evidence="9 11" id="KW-0496">Mitochondrion</keyword>
<dbReference type="GO" id="GO:0008137">
    <property type="term" value="F:NADH dehydrogenase (ubiquinone) activity"/>
    <property type="evidence" value="ECO:0007669"/>
    <property type="project" value="UniProtKB-EC"/>
</dbReference>
<keyword evidence="7 10" id="KW-0472">Membrane</keyword>
<name>F1AGV8_9HYME</name>
<evidence type="ECO:0000256" key="2">
    <source>
        <dbReference type="ARBA" id="ARBA00010535"/>
    </source>
</evidence>
<gene>
    <name evidence="11" type="primary">NADH</name>
</gene>
<comment type="similarity">
    <text evidence="2 8">Belongs to the complex I subunit 1 family.</text>
</comment>
<dbReference type="GO" id="GO:0005743">
    <property type="term" value="C:mitochondrial inner membrane"/>
    <property type="evidence" value="ECO:0007669"/>
    <property type="project" value="UniProtKB-SubCell"/>
</dbReference>
<proteinExistence type="inferred from homology"/>
<keyword evidence="6 10" id="KW-1133">Transmembrane helix</keyword>
<dbReference type="EMBL" id="GU597771">
    <property type="protein sequence ID" value="ADY80399.1"/>
    <property type="molecule type" value="Genomic_DNA"/>
</dbReference>
<organism evidence="11">
    <name type="scientific">Ichneumon minutorius</name>
    <dbReference type="NCBI Taxonomy" id="979946"/>
    <lineage>
        <taxon>Eukaryota</taxon>
        <taxon>Metazoa</taxon>
        <taxon>Ecdysozoa</taxon>
        <taxon>Arthropoda</taxon>
        <taxon>Hexapoda</taxon>
        <taxon>Insecta</taxon>
        <taxon>Pterygota</taxon>
        <taxon>Neoptera</taxon>
        <taxon>Endopterygota</taxon>
        <taxon>Hymenoptera</taxon>
        <taxon>Apocrita</taxon>
        <taxon>Ichneumonoidea</taxon>
        <taxon>Ichneumonidae</taxon>
        <taxon>Ichneumoninae</taxon>
        <taxon>Ichneumon</taxon>
    </lineage>
</organism>
<dbReference type="PANTHER" id="PTHR11432">
    <property type="entry name" value="NADH DEHYDROGENASE SUBUNIT 1"/>
    <property type="match status" value="1"/>
</dbReference>
<dbReference type="AlphaFoldDB" id="F1AGV8"/>
<reference evidence="11" key="1">
    <citation type="journal article" date="2011" name="Zool. Scr.">
        <title>Molecular and morphological phylogeny of Diplazontinae (Hymenoptera, Ichneumonidae).</title>
        <authorList>
            <person name="Klopfstein S."/>
            <person name="Quicke D.L.J."/>
            <person name="Kropf C."/>
            <person name="Frick H."/>
        </authorList>
    </citation>
    <scope>NUCLEOTIDE SEQUENCE</scope>
    <source>
        <strain evidence="11">68</strain>
    </source>
</reference>
<keyword evidence="9" id="KW-0830">Ubiquinone</keyword>
<evidence type="ECO:0000256" key="9">
    <source>
        <dbReference type="RuleBase" id="RU000473"/>
    </source>
</evidence>
<sequence>LLMKEFYLIFKLNYLIYIISPMMSLILILMMWLIYPFYSNYLMMMFGLMYLMCCLSLGVYSLMMSGWSSNSSYSMLGSIRSLAQSISYEVSLSIIMIIPMFLVDSMSFMNLIYFHKSSWLIIYMWPLSMVFLFSIMA</sequence>
<feature type="non-terminal residue" evidence="11">
    <location>
        <position position="1"/>
    </location>
</feature>
<evidence type="ECO:0000256" key="1">
    <source>
        <dbReference type="ARBA" id="ARBA00004141"/>
    </source>
</evidence>
<keyword evidence="8" id="KW-0520">NAD</keyword>
<dbReference type="EC" id="7.1.1.2" evidence="9"/>
<keyword evidence="5 8" id="KW-0812">Transmembrane</keyword>
<keyword evidence="4" id="KW-0813">Transport</keyword>
<accession>F1AGV8</accession>